<gene>
    <name evidence="2" type="ORF">SAMN04515674_105172</name>
</gene>
<sequence>MKNIFCLLISVFLLSQNLAFAQTPDSTNTSSPQALPDSVQIDPDDQNFPSTDSLPQLPRLFYNLGLDGNFSSGNLNRKLFGTRFTVNYENPASIVGFFTSPKFQIGSTNDQLQERELFADLNSTLFYTQSDLYGLVFGSYEQSNLRKINYRWMTGIGLGFRILGGKKYPDTRISMNISNAFLHEVTDFYTSQDKNVWRNSTRFRVKAEIVKEKLFVQNTTFFQPSLGEAYLRWNSFSQISYKLGKHVAFTLTFENTYESINVEGVSNAQTNLTFGLNYSSSN</sequence>
<proteinExistence type="predicted"/>
<evidence type="ECO:0000313" key="3">
    <source>
        <dbReference type="Proteomes" id="UP000199306"/>
    </source>
</evidence>
<name>A0A1I5SRH6_9BACT</name>
<evidence type="ECO:0000313" key="2">
    <source>
        <dbReference type="EMBL" id="SFP73392.1"/>
    </source>
</evidence>
<dbReference type="AlphaFoldDB" id="A0A1I5SRH6"/>
<dbReference type="Proteomes" id="UP000199306">
    <property type="component" value="Unassembled WGS sequence"/>
</dbReference>
<evidence type="ECO:0008006" key="4">
    <source>
        <dbReference type="Google" id="ProtNLM"/>
    </source>
</evidence>
<dbReference type="Pfam" id="PF04338">
    <property type="entry name" value="DUF481"/>
    <property type="match status" value="1"/>
</dbReference>
<keyword evidence="1" id="KW-0732">Signal</keyword>
<feature type="signal peptide" evidence="1">
    <location>
        <begin position="1"/>
        <end position="21"/>
    </location>
</feature>
<dbReference type="EMBL" id="FOXH01000005">
    <property type="protein sequence ID" value="SFP73392.1"/>
    <property type="molecule type" value="Genomic_DNA"/>
</dbReference>
<keyword evidence="3" id="KW-1185">Reference proteome</keyword>
<evidence type="ECO:0000256" key="1">
    <source>
        <dbReference type="SAM" id="SignalP"/>
    </source>
</evidence>
<reference evidence="2 3" key="1">
    <citation type="submission" date="2016-10" db="EMBL/GenBank/DDBJ databases">
        <authorList>
            <person name="de Groot N.N."/>
        </authorList>
    </citation>
    <scope>NUCLEOTIDE SEQUENCE [LARGE SCALE GENOMIC DNA]</scope>
    <source>
        <strain evidence="3">E92,LMG 26720,CCM 7988</strain>
    </source>
</reference>
<dbReference type="OrthoDB" id="892549at2"/>
<accession>A0A1I5SRH6</accession>
<dbReference type="InterPro" id="IPR007433">
    <property type="entry name" value="DUF481"/>
</dbReference>
<organism evidence="2 3">
    <name type="scientific">Pseudarcicella hirudinis</name>
    <dbReference type="NCBI Taxonomy" id="1079859"/>
    <lineage>
        <taxon>Bacteria</taxon>
        <taxon>Pseudomonadati</taxon>
        <taxon>Bacteroidota</taxon>
        <taxon>Cytophagia</taxon>
        <taxon>Cytophagales</taxon>
        <taxon>Flectobacillaceae</taxon>
        <taxon>Pseudarcicella</taxon>
    </lineage>
</organism>
<protein>
    <recommendedName>
        <fullName evidence="4">DUF481 domain-containing protein</fullName>
    </recommendedName>
</protein>
<feature type="chain" id="PRO_5011470633" description="DUF481 domain-containing protein" evidence="1">
    <location>
        <begin position="22"/>
        <end position="282"/>
    </location>
</feature>
<dbReference type="RefSeq" id="WP_092016658.1">
    <property type="nucleotide sequence ID" value="NZ_FOXH01000005.1"/>
</dbReference>